<accession>X1JTQ1</accession>
<dbReference type="EMBL" id="BARU01040808">
    <property type="protein sequence ID" value="GAH81649.1"/>
    <property type="molecule type" value="Genomic_DNA"/>
</dbReference>
<protein>
    <submittedName>
        <fullName evidence="1">Uncharacterized protein</fullName>
    </submittedName>
</protein>
<dbReference type="AlphaFoldDB" id="X1JTQ1"/>
<sequence>MDSQKVKVTAETIRNLKPYKRTAFNAHDTEDDIFKLGQIEGRNQVLYLLLAIGDEN</sequence>
<gene>
    <name evidence="1" type="ORF">S03H2_63036</name>
</gene>
<proteinExistence type="predicted"/>
<organism evidence="1">
    <name type="scientific">marine sediment metagenome</name>
    <dbReference type="NCBI Taxonomy" id="412755"/>
    <lineage>
        <taxon>unclassified sequences</taxon>
        <taxon>metagenomes</taxon>
        <taxon>ecological metagenomes</taxon>
    </lineage>
</organism>
<comment type="caution">
    <text evidence="1">The sequence shown here is derived from an EMBL/GenBank/DDBJ whole genome shotgun (WGS) entry which is preliminary data.</text>
</comment>
<evidence type="ECO:0000313" key="1">
    <source>
        <dbReference type="EMBL" id="GAH81649.1"/>
    </source>
</evidence>
<feature type="non-terminal residue" evidence="1">
    <location>
        <position position="56"/>
    </location>
</feature>
<reference evidence="1" key="1">
    <citation type="journal article" date="2014" name="Front. Microbiol.">
        <title>High frequency of phylogenetically diverse reductive dehalogenase-homologous genes in deep subseafloor sedimentary metagenomes.</title>
        <authorList>
            <person name="Kawai M."/>
            <person name="Futagami T."/>
            <person name="Toyoda A."/>
            <person name="Takaki Y."/>
            <person name="Nishi S."/>
            <person name="Hori S."/>
            <person name="Arai W."/>
            <person name="Tsubouchi T."/>
            <person name="Morono Y."/>
            <person name="Uchiyama I."/>
            <person name="Ito T."/>
            <person name="Fujiyama A."/>
            <person name="Inagaki F."/>
            <person name="Takami H."/>
        </authorList>
    </citation>
    <scope>NUCLEOTIDE SEQUENCE</scope>
    <source>
        <strain evidence="1">Expedition CK06-06</strain>
    </source>
</reference>
<name>X1JTQ1_9ZZZZ</name>